<dbReference type="InterPro" id="IPR005467">
    <property type="entry name" value="His_kinase_dom"/>
</dbReference>
<dbReference type="CDD" id="cd00082">
    <property type="entry name" value="HisKA"/>
    <property type="match status" value="1"/>
</dbReference>
<evidence type="ECO:0000256" key="5">
    <source>
        <dbReference type="ARBA" id="ARBA00022519"/>
    </source>
</evidence>
<keyword evidence="5" id="KW-0997">Cell inner membrane</keyword>
<evidence type="ECO:0000256" key="3">
    <source>
        <dbReference type="ARBA" id="ARBA00012438"/>
    </source>
</evidence>
<keyword evidence="7" id="KW-0808">Transferase</keyword>
<evidence type="ECO:0000313" key="19">
    <source>
        <dbReference type="EMBL" id="PLW75287.1"/>
    </source>
</evidence>
<evidence type="ECO:0000256" key="7">
    <source>
        <dbReference type="ARBA" id="ARBA00022679"/>
    </source>
</evidence>
<evidence type="ECO:0000256" key="8">
    <source>
        <dbReference type="ARBA" id="ARBA00022692"/>
    </source>
</evidence>
<dbReference type="PRINTS" id="PR00344">
    <property type="entry name" value="BCTRLSENSOR"/>
</dbReference>
<dbReference type="GO" id="GO:0005886">
    <property type="term" value="C:plasma membrane"/>
    <property type="evidence" value="ECO:0007669"/>
    <property type="project" value="UniProtKB-SubCell"/>
</dbReference>
<keyword evidence="20" id="KW-1185">Reference proteome</keyword>
<reference evidence="19 20" key="1">
    <citation type="submission" date="2018-01" db="EMBL/GenBank/DDBJ databases">
        <title>The draft genome sequence of Cohaesibacter sp. H1304.</title>
        <authorList>
            <person name="Wang N.-N."/>
            <person name="Du Z.-J."/>
        </authorList>
    </citation>
    <scope>NUCLEOTIDE SEQUENCE [LARGE SCALE GENOMIC DNA]</scope>
    <source>
        <strain evidence="19 20">H1304</strain>
    </source>
</reference>
<keyword evidence="10" id="KW-0418">Kinase</keyword>
<keyword evidence="9" id="KW-0547">Nucleotide-binding</keyword>
<dbReference type="SMART" id="SM00388">
    <property type="entry name" value="HisKA"/>
    <property type="match status" value="1"/>
</dbReference>
<protein>
    <recommendedName>
        <fullName evidence="16">C4-dicarboxylate transport sensor protein DctB</fullName>
        <ecNumber evidence="3">2.7.13.3</ecNumber>
    </recommendedName>
</protein>
<evidence type="ECO:0000256" key="10">
    <source>
        <dbReference type="ARBA" id="ARBA00022777"/>
    </source>
</evidence>
<comment type="subcellular location">
    <subcellularLocation>
        <location evidence="2">Cell inner membrane</location>
        <topology evidence="2">Multi-pass membrane protein</topology>
    </subcellularLocation>
</comment>
<comment type="catalytic activity">
    <reaction evidence="1">
        <text>ATP + protein L-histidine = ADP + protein N-phospho-L-histidine.</text>
        <dbReference type="EC" id="2.7.13.3"/>
    </reaction>
</comment>
<keyword evidence="11" id="KW-0067">ATP-binding</keyword>
<gene>
    <name evidence="19" type="ORF">C0081_20970</name>
</gene>
<dbReference type="InterPro" id="IPR036097">
    <property type="entry name" value="HisK_dim/P_sf"/>
</dbReference>
<dbReference type="RefSeq" id="WP_101535692.1">
    <property type="nucleotide sequence ID" value="NZ_PKUQ01000054.1"/>
</dbReference>
<evidence type="ECO:0000256" key="17">
    <source>
        <dbReference type="SAM" id="Phobius"/>
    </source>
</evidence>
<dbReference type="Gene3D" id="1.10.287.130">
    <property type="match status" value="1"/>
</dbReference>
<dbReference type="PANTHER" id="PTHR43065:SF46">
    <property type="entry name" value="C4-DICARBOXYLATE TRANSPORT SENSOR PROTEIN DCTB"/>
    <property type="match status" value="1"/>
</dbReference>
<evidence type="ECO:0000256" key="13">
    <source>
        <dbReference type="ARBA" id="ARBA00023012"/>
    </source>
</evidence>
<keyword evidence="12 17" id="KW-1133">Transmembrane helix</keyword>
<keyword evidence="8 17" id="KW-0812">Transmembrane</keyword>
<dbReference type="InterPro" id="IPR017055">
    <property type="entry name" value="Sig_transdc_His_kinase_DctB"/>
</dbReference>
<dbReference type="CDD" id="cd00075">
    <property type="entry name" value="HATPase"/>
    <property type="match status" value="1"/>
</dbReference>
<evidence type="ECO:0000256" key="16">
    <source>
        <dbReference type="ARBA" id="ARBA00073143"/>
    </source>
</evidence>
<evidence type="ECO:0000313" key="20">
    <source>
        <dbReference type="Proteomes" id="UP000234881"/>
    </source>
</evidence>
<dbReference type="SMART" id="SM00387">
    <property type="entry name" value="HATPase_c"/>
    <property type="match status" value="1"/>
</dbReference>
<evidence type="ECO:0000256" key="15">
    <source>
        <dbReference type="ARBA" id="ARBA00059004"/>
    </source>
</evidence>
<evidence type="ECO:0000256" key="9">
    <source>
        <dbReference type="ARBA" id="ARBA00022741"/>
    </source>
</evidence>
<dbReference type="GO" id="GO:0000155">
    <property type="term" value="F:phosphorelay sensor kinase activity"/>
    <property type="evidence" value="ECO:0007669"/>
    <property type="project" value="InterPro"/>
</dbReference>
<evidence type="ECO:0000256" key="12">
    <source>
        <dbReference type="ARBA" id="ARBA00022989"/>
    </source>
</evidence>
<accession>A0A2N5XLH3</accession>
<dbReference type="Gene3D" id="3.30.565.10">
    <property type="entry name" value="Histidine kinase-like ATPase, C-terminal domain"/>
    <property type="match status" value="1"/>
</dbReference>
<evidence type="ECO:0000256" key="4">
    <source>
        <dbReference type="ARBA" id="ARBA00022475"/>
    </source>
</evidence>
<evidence type="ECO:0000259" key="18">
    <source>
        <dbReference type="PROSITE" id="PS50109"/>
    </source>
</evidence>
<evidence type="ECO:0000256" key="2">
    <source>
        <dbReference type="ARBA" id="ARBA00004429"/>
    </source>
</evidence>
<dbReference type="InterPro" id="IPR003594">
    <property type="entry name" value="HATPase_dom"/>
</dbReference>
<dbReference type="EC" id="2.7.13.3" evidence="3"/>
<dbReference type="PIRSF" id="PIRSF036431">
    <property type="entry name" value="STHK_DctB"/>
    <property type="match status" value="1"/>
</dbReference>
<dbReference type="PANTHER" id="PTHR43065">
    <property type="entry name" value="SENSOR HISTIDINE KINASE"/>
    <property type="match status" value="1"/>
</dbReference>
<proteinExistence type="predicted"/>
<dbReference type="FunFam" id="1.10.287.130:FF:000049">
    <property type="entry name" value="C4-dicarboxylate transport sensor protein DctB"/>
    <property type="match status" value="1"/>
</dbReference>
<dbReference type="SUPFAM" id="SSF55874">
    <property type="entry name" value="ATPase domain of HSP90 chaperone/DNA topoisomerase II/histidine kinase"/>
    <property type="match status" value="1"/>
</dbReference>
<feature type="domain" description="Histidine kinase" evidence="18">
    <location>
        <begin position="368"/>
        <end position="596"/>
    </location>
</feature>
<keyword evidence="6" id="KW-0597">Phosphoprotein</keyword>
<evidence type="ECO:0000256" key="11">
    <source>
        <dbReference type="ARBA" id="ARBA00022840"/>
    </source>
</evidence>
<dbReference type="InterPro" id="IPR003661">
    <property type="entry name" value="HisK_dim/P_dom"/>
</dbReference>
<dbReference type="EMBL" id="PKUQ01000054">
    <property type="protein sequence ID" value="PLW75287.1"/>
    <property type="molecule type" value="Genomic_DNA"/>
</dbReference>
<dbReference type="Proteomes" id="UP000234881">
    <property type="component" value="Unassembled WGS sequence"/>
</dbReference>
<comment type="function">
    <text evidence="15">Member of the two-component regulatory system DctB/DctD involved in the transport of C4-dicarboxylates. DctB functions as a membrane-associated protein kinase that phosphorylates DctD in response to environmental signals.</text>
</comment>
<dbReference type="GO" id="GO:0005524">
    <property type="term" value="F:ATP binding"/>
    <property type="evidence" value="ECO:0007669"/>
    <property type="project" value="UniProtKB-KW"/>
</dbReference>
<dbReference type="InterPro" id="IPR004358">
    <property type="entry name" value="Sig_transdc_His_kin-like_C"/>
</dbReference>
<dbReference type="AlphaFoldDB" id="A0A2N5XLH3"/>
<dbReference type="Pfam" id="PF02518">
    <property type="entry name" value="HATPase_c"/>
    <property type="match status" value="1"/>
</dbReference>
<dbReference type="SUPFAM" id="SSF47384">
    <property type="entry name" value="Homodimeric domain of signal transducing histidine kinase"/>
    <property type="match status" value="1"/>
</dbReference>
<keyword evidence="4" id="KW-1003">Cell membrane</keyword>
<evidence type="ECO:0000256" key="1">
    <source>
        <dbReference type="ARBA" id="ARBA00000085"/>
    </source>
</evidence>
<sequence length="608" mass="65642">MADQILRPAMLVRRHRFVLAVVTLVVVISLIAVALVSYRSALVASVLQSSNRLSLQVNGLVNSLEKYRLLTPLIARRPDVLAVYSNNRDDEDVTMALEALSQIGGMSGAAEIELTFVDGGHLSVRAGAGSRNLVSSSAPLMREDVQQAFTGRLGRSLLINRVGRFYIFSSAVRINGAVVGVVSVHVDLGQTEQEWVLSEKPIIAQANGHVFLSNQEVWLDAALHPDAPEFSVVNSGTDLIMRDSYFGPLIIEWKEGSGQLAIAGDYVAAQRTDPMLGWTFFAMEPLRGPVFVAATACLTSTLFAGLVLGSLWVAFNRQHQQLVQRRKDMASSLALERRVRARTRELRKTQEGLIHSAKLAAIGQMSAVLSHEFNQPLAAIRSYTDNAQLLFASGREEQGQDNLSRVARLVDRLAGLSKSLKSFARKPGVGLKAISVERVVDEAVMLMLPQARKCGAELSVVRARSDLFVMAGHTRLEQVLINLVANSLDAISEGKAADGKKDRLEASVQPIVQILISRRGSMGVIEVSDNGSGIGPERRGEIFEPFVTSKGHGVGLGLGLPIAYNLVKGFGGTLSCIEPTFASMATAFEIKLPLAGNEENGMNPGSSE</sequence>
<feature type="transmembrane region" description="Helical" evidence="17">
    <location>
        <begin position="17"/>
        <end position="38"/>
    </location>
</feature>
<evidence type="ECO:0000256" key="6">
    <source>
        <dbReference type="ARBA" id="ARBA00022553"/>
    </source>
</evidence>
<keyword evidence="14 17" id="KW-0472">Membrane</keyword>
<feature type="transmembrane region" description="Helical" evidence="17">
    <location>
        <begin position="290"/>
        <end position="315"/>
    </location>
</feature>
<name>A0A2N5XLH3_9HYPH</name>
<keyword evidence="13" id="KW-0902">Two-component regulatory system</keyword>
<evidence type="ECO:0000256" key="14">
    <source>
        <dbReference type="ARBA" id="ARBA00023136"/>
    </source>
</evidence>
<dbReference type="OrthoDB" id="7568856at2"/>
<dbReference type="InterPro" id="IPR036890">
    <property type="entry name" value="HATPase_C_sf"/>
</dbReference>
<dbReference type="PROSITE" id="PS50109">
    <property type="entry name" value="HIS_KIN"/>
    <property type="match status" value="1"/>
</dbReference>
<dbReference type="Pfam" id="PF00512">
    <property type="entry name" value="HisKA"/>
    <property type="match status" value="1"/>
</dbReference>
<organism evidence="19 20">
    <name type="scientific">Cohaesibacter celericrescens</name>
    <dbReference type="NCBI Taxonomy" id="2067669"/>
    <lineage>
        <taxon>Bacteria</taxon>
        <taxon>Pseudomonadati</taxon>
        <taxon>Pseudomonadota</taxon>
        <taxon>Alphaproteobacteria</taxon>
        <taxon>Hyphomicrobiales</taxon>
        <taxon>Cohaesibacteraceae</taxon>
    </lineage>
</organism>
<comment type="caution">
    <text evidence="19">The sequence shown here is derived from an EMBL/GenBank/DDBJ whole genome shotgun (WGS) entry which is preliminary data.</text>
</comment>